<protein>
    <submittedName>
        <fullName evidence="2">Rubrerythrin</fullName>
    </submittedName>
</protein>
<comment type="caution">
    <text evidence="2">The sequence shown here is derived from an EMBL/GenBank/DDBJ whole genome shotgun (WGS) entry which is preliminary data.</text>
</comment>
<sequence>MWFIRIGTDHNLSLFGQLQLQMHLKLMRSSVQGERNDEHFYDQLIQLAPNHEQAEVITSIRYDERGHYQMFRQMFRQMYRELTGHEVTGVSKEVPEQVTSYTAGLQQAFQGELSAIEKYWNIWFGFPLGVYKDTLYGIILDEQKHASKYNNLLLLNSAAYR</sequence>
<evidence type="ECO:0000259" key="1">
    <source>
        <dbReference type="Pfam" id="PF02915"/>
    </source>
</evidence>
<feature type="domain" description="Rubrerythrin diiron-binding" evidence="1">
    <location>
        <begin position="26"/>
        <end position="152"/>
    </location>
</feature>
<dbReference type="InterPro" id="IPR003251">
    <property type="entry name" value="Rr_diiron-bd_dom"/>
</dbReference>
<accession>A0ABR5STK3</accession>
<reference evidence="2 3" key="1">
    <citation type="submission" date="2015-08" db="EMBL/GenBank/DDBJ databases">
        <title>Genome of Paenibacillus jilunlii.</title>
        <authorList>
            <person name="Sant'Anna F.H."/>
            <person name="Ambrosini A."/>
            <person name="Souza R."/>
            <person name="Bach E."/>
            <person name="Fernandes G."/>
            <person name="Balsanelli E."/>
            <person name="Baura V.A."/>
            <person name="Pedrosa F.O."/>
            <person name="Souza E.M."/>
            <person name="Passaglia L."/>
        </authorList>
    </citation>
    <scope>NUCLEOTIDE SEQUENCE [LARGE SCALE GENOMIC DNA]</scope>
    <source>
        <strain evidence="2 3">DSM 23019</strain>
    </source>
</reference>
<evidence type="ECO:0000313" key="3">
    <source>
        <dbReference type="Proteomes" id="UP000070252"/>
    </source>
</evidence>
<gene>
    <name evidence="2" type="ORF">AML91_16700</name>
</gene>
<proteinExistence type="predicted"/>
<evidence type="ECO:0000313" key="2">
    <source>
        <dbReference type="EMBL" id="KWX74024.1"/>
    </source>
</evidence>
<dbReference type="CDD" id="cd00657">
    <property type="entry name" value="Ferritin_like"/>
    <property type="match status" value="1"/>
</dbReference>
<keyword evidence="3" id="KW-1185">Reference proteome</keyword>
<dbReference type="SUPFAM" id="SSF47240">
    <property type="entry name" value="Ferritin-like"/>
    <property type="match status" value="1"/>
</dbReference>
<dbReference type="InterPro" id="IPR012347">
    <property type="entry name" value="Ferritin-like"/>
</dbReference>
<name>A0ABR5STK3_9BACL</name>
<dbReference type="Gene3D" id="1.20.1260.10">
    <property type="match status" value="1"/>
</dbReference>
<dbReference type="EMBL" id="LIPY01000116">
    <property type="protein sequence ID" value="KWX74024.1"/>
    <property type="molecule type" value="Genomic_DNA"/>
</dbReference>
<organism evidence="2 3">
    <name type="scientific">Paenibacillus jilunlii</name>
    <dbReference type="NCBI Taxonomy" id="682956"/>
    <lineage>
        <taxon>Bacteria</taxon>
        <taxon>Bacillati</taxon>
        <taxon>Bacillota</taxon>
        <taxon>Bacilli</taxon>
        <taxon>Bacillales</taxon>
        <taxon>Paenibacillaceae</taxon>
        <taxon>Paenibacillus</taxon>
    </lineage>
</organism>
<dbReference type="InterPro" id="IPR009078">
    <property type="entry name" value="Ferritin-like_SF"/>
</dbReference>
<dbReference type="Proteomes" id="UP000070252">
    <property type="component" value="Unassembled WGS sequence"/>
</dbReference>
<dbReference type="Pfam" id="PF02915">
    <property type="entry name" value="Rubrerythrin"/>
    <property type="match status" value="1"/>
</dbReference>